<reference evidence="2 3" key="1">
    <citation type="journal article" date="2016" name="PLoS ONE">
        <title>Genomic Diversity of Enterotoxigenic Strains of Bacteroides fragilis.</title>
        <authorList>
            <person name="Pierce J.V."/>
            <person name="Bernstein H.D."/>
        </authorList>
    </citation>
    <scope>NUCLEOTIDE SEQUENCE [LARGE SCALE GENOMIC DNA]</scope>
    <source>
        <strain evidence="2 3">20793-3</strain>
    </source>
</reference>
<dbReference type="Pfam" id="PF13149">
    <property type="entry name" value="Mfa_like_1"/>
    <property type="match status" value="1"/>
</dbReference>
<sequence>MIGNIKKAIIMKIKYLLAAAIVSGLTACSNDETVNTGTEKENTALFTGSIEGTRTRAYDQTWEPTDQIGITGTSGSKTYTNIPYKYAGSGDETFTAAADKIYYQDDSQVQFTAYYPWSESLTAATTITADTWRQVAQKTFDFLHATATGSKGMAVNFTFKHKMAKLVLTVKAGEDVAYSDVESAVCSLENFLHEGTFDRITGTATATGNPGVMWDFANGGEANHNTPTVAKDETNKSVAYTLILFPQPFPSTGGNLTFTAATGGNEYSAEIDLSKVPDNGTNELKPGTQYNITIRLNKTGLTVGTSSISGWREKSHTIDAGM</sequence>
<dbReference type="InterPro" id="IPR025049">
    <property type="entry name" value="Mfa-like_1"/>
</dbReference>
<gene>
    <name evidence="2" type="ORF">AC094_34610</name>
</gene>
<feature type="chain" id="PRO_5032874431" description="Fimbrillin family protein" evidence="1">
    <location>
        <begin position="28"/>
        <end position="322"/>
    </location>
</feature>
<comment type="caution">
    <text evidence="2">The sequence shown here is derived from an EMBL/GenBank/DDBJ whole genome shotgun (WGS) entry which is preliminary data.</text>
</comment>
<proteinExistence type="predicted"/>
<keyword evidence="1" id="KW-0732">Signal</keyword>
<dbReference type="Gene3D" id="2.60.40.2620">
    <property type="entry name" value="Fimbrillin-like"/>
    <property type="match status" value="1"/>
</dbReference>
<dbReference type="CDD" id="cd13121">
    <property type="entry name" value="BF2867_like_C"/>
    <property type="match status" value="1"/>
</dbReference>
<name>A0A853PRG8_BACFG</name>
<organism evidence="2 3">
    <name type="scientific">Bacteroides fragilis</name>
    <dbReference type="NCBI Taxonomy" id="817"/>
    <lineage>
        <taxon>Bacteria</taxon>
        <taxon>Pseudomonadati</taxon>
        <taxon>Bacteroidota</taxon>
        <taxon>Bacteroidia</taxon>
        <taxon>Bacteroidales</taxon>
        <taxon>Bacteroidaceae</taxon>
        <taxon>Bacteroides</taxon>
    </lineage>
</organism>
<dbReference type="InterPro" id="IPR042278">
    <property type="entry name" value="Mfa-like_1_N"/>
</dbReference>
<dbReference type="Proteomes" id="UP000093197">
    <property type="component" value="Unassembled WGS sequence"/>
</dbReference>
<evidence type="ECO:0008006" key="4">
    <source>
        <dbReference type="Google" id="ProtNLM"/>
    </source>
</evidence>
<dbReference type="CDD" id="cd13120">
    <property type="entry name" value="BF2867_like_N"/>
    <property type="match status" value="1"/>
</dbReference>
<evidence type="ECO:0000313" key="2">
    <source>
        <dbReference type="EMBL" id="OCR29032.1"/>
    </source>
</evidence>
<accession>A0A853PRG8</accession>
<dbReference type="Gene3D" id="2.60.40.2630">
    <property type="match status" value="1"/>
</dbReference>
<feature type="signal peptide" evidence="1">
    <location>
        <begin position="1"/>
        <end position="27"/>
    </location>
</feature>
<dbReference type="PROSITE" id="PS51257">
    <property type="entry name" value="PROKAR_LIPOPROTEIN"/>
    <property type="match status" value="1"/>
</dbReference>
<dbReference type="AlphaFoldDB" id="A0A853PRG8"/>
<dbReference type="EMBL" id="LIDT01000035">
    <property type="protein sequence ID" value="OCR29032.1"/>
    <property type="molecule type" value="Genomic_DNA"/>
</dbReference>
<evidence type="ECO:0000256" key="1">
    <source>
        <dbReference type="SAM" id="SignalP"/>
    </source>
</evidence>
<evidence type="ECO:0000313" key="3">
    <source>
        <dbReference type="Proteomes" id="UP000093197"/>
    </source>
</evidence>
<protein>
    <recommendedName>
        <fullName evidence="4">Fimbrillin family protein</fullName>
    </recommendedName>
</protein>